<name>A0AAD7C4S3_9AGAR</name>
<feature type="compositionally biased region" description="Basic and acidic residues" evidence="1">
    <location>
        <begin position="389"/>
        <end position="403"/>
    </location>
</feature>
<feature type="compositionally biased region" description="Low complexity" evidence="1">
    <location>
        <begin position="448"/>
        <end position="464"/>
    </location>
</feature>
<feature type="region of interest" description="Disordered" evidence="1">
    <location>
        <begin position="1"/>
        <end position="27"/>
    </location>
</feature>
<dbReference type="Gene3D" id="2.60.120.260">
    <property type="entry name" value="Galactose-binding domain-like"/>
    <property type="match status" value="1"/>
</dbReference>
<feature type="compositionally biased region" description="Low complexity" evidence="1">
    <location>
        <begin position="287"/>
        <end position="317"/>
    </location>
</feature>
<keyword evidence="2" id="KW-0472">Membrane</keyword>
<feature type="region of interest" description="Disordered" evidence="1">
    <location>
        <begin position="447"/>
        <end position="509"/>
    </location>
</feature>
<dbReference type="AlphaFoldDB" id="A0AAD7C4S3"/>
<evidence type="ECO:0000256" key="2">
    <source>
        <dbReference type="SAM" id="Phobius"/>
    </source>
</evidence>
<keyword evidence="4" id="KW-1185">Reference proteome</keyword>
<feature type="compositionally biased region" description="Polar residues" evidence="1">
    <location>
        <begin position="372"/>
        <end position="382"/>
    </location>
</feature>
<proteinExistence type="predicted"/>
<evidence type="ECO:0000256" key="1">
    <source>
        <dbReference type="SAM" id="MobiDB-lite"/>
    </source>
</evidence>
<feature type="transmembrane region" description="Helical" evidence="2">
    <location>
        <begin position="323"/>
        <end position="344"/>
    </location>
</feature>
<comment type="caution">
    <text evidence="3">The sequence shown here is derived from an EMBL/GenBank/DDBJ whole genome shotgun (WGS) entry which is preliminary data.</text>
</comment>
<feature type="region of interest" description="Disordered" evidence="1">
    <location>
        <begin position="353"/>
        <end position="418"/>
    </location>
</feature>
<keyword evidence="2" id="KW-1133">Transmembrane helix</keyword>
<dbReference type="Proteomes" id="UP001221142">
    <property type="component" value="Unassembled WGS sequence"/>
</dbReference>
<gene>
    <name evidence="3" type="ORF">FB45DRAFT_904484</name>
</gene>
<accession>A0AAD7C4S3</accession>
<protein>
    <submittedName>
        <fullName evidence="3">Uncharacterized protein</fullName>
    </submittedName>
</protein>
<feature type="region of interest" description="Disordered" evidence="1">
    <location>
        <begin position="287"/>
        <end position="318"/>
    </location>
</feature>
<evidence type="ECO:0000313" key="4">
    <source>
        <dbReference type="Proteomes" id="UP001221142"/>
    </source>
</evidence>
<dbReference type="EMBL" id="JARKIF010000005">
    <property type="protein sequence ID" value="KAJ7639011.1"/>
    <property type="molecule type" value="Genomic_DNA"/>
</dbReference>
<evidence type="ECO:0000313" key="3">
    <source>
        <dbReference type="EMBL" id="KAJ7639011.1"/>
    </source>
</evidence>
<reference evidence="3" key="1">
    <citation type="submission" date="2023-03" db="EMBL/GenBank/DDBJ databases">
        <title>Massive genome expansion in bonnet fungi (Mycena s.s.) driven by repeated elements and novel gene families across ecological guilds.</title>
        <authorList>
            <consortium name="Lawrence Berkeley National Laboratory"/>
            <person name="Harder C.B."/>
            <person name="Miyauchi S."/>
            <person name="Viragh M."/>
            <person name="Kuo A."/>
            <person name="Thoen E."/>
            <person name="Andreopoulos B."/>
            <person name="Lu D."/>
            <person name="Skrede I."/>
            <person name="Drula E."/>
            <person name="Henrissat B."/>
            <person name="Morin E."/>
            <person name="Kohler A."/>
            <person name="Barry K."/>
            <person name="LaButti K."/>
            <person name="Morin E."/>
            <person name="Salamov A."/>
            <person name="Lipzen A."/>
            <person name="Mereny Z."/>
            <person name="Hegedus B."/>
            <person name="Baldrian P."/>
            <person name="Stursova M."/>
            <person name="Weitz H."/>
            <person name="Taylor A."/>
            <person name="Grigoriev I.V."/>
            <person name="Nagy L.G."/>
            <person name="Martin F."/>
            <person name="Kauserud H."/>
        </authorList>
    </citation>
    <scope>NUCLEOTIDE SEQUENCE</scope>
    <source>
        <strain evidence="3">9284</strain>
    </source>
</reference>
<organism evidence="3 4">
    <name type="scientific">Roridomyces roridus</name>
    <dbReference type="NCBI Taxonomy" id="1738132"/>
    <lineage>
        <taxon>Eukaryota</taxon>
        <taxon>Fungi</taxon>
        <taxon>Dikarya</taxon>
        <taxon>Basidiomycota</taxon>
        <taxon>Agaricomycotina</taxon>
        <taxon>Agaricomycetes</taxon>
        <taxon>Agaricomycetidae</taxon>
        <taxon>Agaricales</taxon>
        <taxon>Marasmiineae</taxon>
        <taxon>Mycenaceae</taxon>
        <taxon>Roridomyces</taxon>
    </lineage>
</organism>
<keyword evidence="2" id="KW-0812">Transmembrane</keyword>
<sequence length="509" mass="53543">MSLNITVTDQSPAFTYSPDRESTEGASWQSAWTRVSDANYDSTHTANNLASGVSSHVSSSNGASVKLDFVGTAITLYGAGSAGAYSTTLDGDAVSGGGGSVLATYGGLSNAKHTLTLQLTQSKSLTLSKAEITIRTGISSNSVTNSTQMAVTSGPNNTETTNSFFSTSGSGFSNEHQDQGYTRLDTYSSGSSITFTCSKTSALFVYGTSNWNHQLFSVELNPSTGASQGTRIFNATSKWFVLDNLVFFETGMDPSQNYAVKLTNLVDGSYSDIHSVVMMNLPAQADPSSSSASASGSQSAVPSSSSPAATTPASSSGHVGRTVGVAVAAVAAVAAVILFALFCWRRRRPKRKPSRMSRDAGIVTPFRRPPNDSDTLSLSSHMPMNGGGHYRDHSLDPYPHRPDASASATSSAQDFRGRDTGMSSGFYSSIATMDDLDPYLTPRANFIGESSRGSSSNASSGMPSPYQEKRTTRQASSSIPRQEVDAGPLPDAQEETLPPGYDPTWATRT</sequence>
<feature type="compositionally biased region" description="Polar residues" evidence="1">
    <location>
        <begin position="1"/>
        <end position="14"/>
    </location>
</feature>